<evidence type="ECO:0000313" key="1">
    <source>
        <dbReference type="EMBL" id="PIW96770.1"/>
    </source>
</evidence>
<sequence length="69" mass="7130">SVPLSAVKLTRIGPVLFTTASSTLVALPVVLGKVEGENVLISEGADLDTIIVTDARGLNDGQIVRVTTK</sequence>
<protein>
    <recommendedName>
        <fullName evidence="3">Efflux RND transporter periplasmic adaptor subunit</fullName>
    </recommendedName>
</protein>
<evidence type="ECO:0008006" key="3">
    <source>
        <dbReference type="Google" id="ProtNLM"/>
    </source>
</evidence>
<feature type="non-terminal residue" evidence="1">
    <location>
        <position position="1"/>
    </location>
</feature>
<organism evidence="1 2">
    <name type="scientific">Candidatus Kaiserbacteria bacterium CG_4_8_14_3_um_filter_38_9</name>
    <dbReference type="NCBI Taxonomy" id="1974599"/>
    <lineage>
        <taxon>Bacteria</taxon>
        <taxon>Candidatus Kaiseribacteriota</taxon>
    </lineage>
</organism>
<evidence type="ECO:0000313" key="2">
    <source>
        <dbReference type="Proteomes" id="UP000230837"/>
    </source>
</evidence>
<proteinExistence type="predicted"/>
<accession>A0A2M7IN89</accession>
<comment type="caution">
    <text evidence="1">The sequence shown here is derived from an EMBL/GenBank/DDBJ whole genome shotgun (WGS) entry which is preliminary data.</text>
</comment>
<dbReference type="EMBL" id="PFHR01000167">
    <property type="protein sequence ID" value="PIW96770.1"/>
    <property type="molecule type" value="Genomic_DNA"/>
</dbReference>
<gene>
    <name evidence="1" type="ORF">COZ82_03175</name>
</gene>
<reference evidence="2" key="1">
    <citation type="submission" date="2017-09" db="EMBL/GenBank/DDBJ databases">
        <title>Depth-based differentiation of microbial function through sediment-hosted aquifers and enrichment of novel symbionts in the deep terrestrial subsurface.</title>
        <authorList>
            <person name="Probst A.J."/>
            <person name="Ladd B."/>
            <person name="Jarett J.K."/>
            <person name="Geller-Mcgrath D.E."/>
            <person name="Sieber C.M.K."/>
            <person name="Emerson J.B."/>
            <person name="Anantharaman K."/>
            <person name="Thomas B.C."/>
            <person name="Malmstrom R."/>
            <person name="Stieglmeier M."/>
            <person name="Klingl A."/>
            <person name="Woyke T."/>
            <person name="Ryan C.M."/>
            <person name="Banfield J.F."/>
        </authorList>
    </citation>
    <scope>NUCLEOTIDE SEQUENCE [LARGE SCALE GENOMIC DNA]</scope>
</reference>
<name>A0A2M7IN89_9BACT</name>
<dbReference type="Proteomes" id="UP000230837">
    <property type="component" value="Unassembled WGS sequence"/>
</dbReference>
<dbReference type="Gene3D" id="2.40.420.20">
    <property type="match status" value="1"/>
</dbReference>
<dbReference type="AlphaFoldDB" id="A0A2M7IN89"/>